<sequence length="302" mass="33742">MGHNHHHHSHGSSTENIAVAFFLNLAFTIIELIGGFYTNSLAIMSDALHDLGDSLSLGLSWYFQKKSTKKPTKKYSYGYKRFSLLGAIINSIVLVIGSVFIIKEAIPRIITPESADAKGMMWLAVLGIVVNGAAVFKLKKGTSINERVVSLHLLEDVLGWVVVLLASIVMQFWDVPVLDPVLSIAIAGFVLFNVYRNIKESLRIILQGTPEGISVDDIKKNLLSLNEVEGVHDCHLWTMDGEYNVFTAHLILKESSFSWDEATQIKQKVKKLLHDEFHLEHITLELEISAHECEYENCGSLI</sequence>
<dbReference type="RefSeq" id="WP_120186580.1">
    <property type="nucleotide sequence ID" value="NZ_RAQM01000008.1"/>
</dbReference>
<dbReference type="SUPFAM" id="SSF161111">
    <property type="entry name" value="Cation efflux protein transmembrane domain-like"/>
    <property type="match status" value="1"/>
</dbReference>
<dbReference type="InterPro" id="IPR027470">
    <property type="entry name" value="Cation_efflux_CTD"/>
</dbReference>
<keyword evidence="8 9" id="KW-0472">Membrane</keyword>
<keyword evidence="3" id="KW-0813">Transport</keyword>
<keyword evidence="13" id="KW-1185">Reference proteome</keyword>
<evidence type="ECO:0000313" key="13">
    <source>
        <dbReference type="Proteomes" id="UP000285780"/>
    </source>
</evidence>
<dbReference type="GO" id="GO:0005385">
    <property type="term" value="F:zinc ion transmembrane transporter activity"/>
    <property type="evidence" value="ECO:0007669"/>
    <property type="project" value="TreeGrafter"/>
</dbReference>
<keyword evidence="5" id="KW-0864">Zinc transport</keyword>
<dbReference type="GO" id="GO:0005886">
    <property type="term" value="C:plasma membrane"/>
    <property type="evidence" value="ECO:0007669"/>
    <property type="project" value="TreeGrafter"/>
</dbReference>
<dbReference type="PANTHER" id="PTHR11562">
    <property type="entry name" value="CATION EFFLUX PROTEIN/ ZINC TRANSPORTER"/>
    <property type="match status" value="1"/>
</dbReference>
<dbReference type="PANTHER" id="PTHR11562:SF17">
    <property type="entry name" value="RE54080P-RELATED"/>
    <property type="match status" value="1"/>
</dbReference>
<reference evidence="12 13" key="1">
    <citation type="submission" date="2018-09" db="EMBL/GenBank/DDBJ databases">
        <title>Genomic Encyclopedia of Archaeal and Bacterial Type Strains, Phase II (KMG-II): from individual species to whole genera.</title>
        <authorList>
            <person name="Goeker M."/>
        </authorList>
    </citation>
    <scope>NUCLEOTIDE SEQUENCE [LARGE SCALE GENOMIC DNA]</scope>
    <source>
        <strain evidence="12 13">DSM 16505</strain>
    </source>
</reference>
<evidence type="ECO:0000256" key="2">
    <source>
        <dbReference type="ARBA" id="ARBA00008873"/>
    </source>
</evidence>
<feature type="transmembrane region" description="Helical" evidence="9">
    <location>
        <begin position="150"/>
        <end position="171"/>
    </location>
</feature>
<keyword evidence="5" id="KW-0862">Zinc</keyword>
<proteinExistence type="inferred from homology"/>
<dbReference type="Pfam" id="PF16916">
    <property type="entry name" value="ZT_dimer"/>
    <property type="match status" value="1"/>
</dbReference>
<keyword evidence="4 9" id="KW-0812">Transmembrane</keyword>
<feature type="transmembrane region" description="Helical" evidence="9">
    <location>
        <begin position="177"/>
        <end position="195"/>
    </location>
</feature>
<feature type="domain" description="Cation efflux protein cytoplasmic" evidence="11">
    <location>
        <begin position="210"/>
        <end position="287"/>
    </location>
</feature>
<evidence type="ECO:0000259" key="11">
    <source>
        <dbReference type="Pfam" id="PF16916"/>
    </source>
</evidence>
<evidence type="ECO:0000259" key="10">
    <source>
        <dbReference type="Pfam" id="PF01545"/>
    </source>
</evidence>
<comment type="subcellular location">
    <subcellularLocation>
        <location evidence="1">Membrane</location>
        <topology evidence="1">Multi-pass membrane protein</topology>
    </subcellularLocation>
</comment>
<comment type="caution">
    <text evidence="12">The sequence shown here is derived from an EMBL/GenBank/DDBJ whole genome shotgun (WGS) entry which is preliminary data.</text>
</comment>
<dbReference type="SUPFAM" id="SSF160240">
    <property type="entry name" value="Cation efflux protein cytoplasmic domain-like"/>
    <property type="match status" value="1"/>
</dbReference>
<evidence type="ECO:0000256" key="6">
    <source>
        <dbReference type="ARBA" id="ARBA00022989"/>
    </source>
</evidence>
<dbReference type="InterPro" id="IPR002524">
    <property type="entry name" value="Cation_efflux"/>
</dbReference>
<feature type="transmembrane region" description="Helical" evidence="9">
    <location>
        <begin position="121"/>
        <end position="138"/>
    </location>
</feature>
<dbReference type="Pfam" id="PF01545">
    <property type="entry name" value="Cation_efflux"/>
    <property type="match status" value="1"/>
</dbReference>
<dbReference type="InterPro" id="IPR058533">
    <property type="entry name" value="Cation_efflux_TM"/>
</dbReference>
<evidence type="ECO:0000256" key="3">
    <source>
        <dbReference type="ARBA" id="ARBA00022448"/>
    </source>
</evidence>
<accession>A0A420E0W0</accession>
<organism evidence="12 13">
    <name type="scientific">Tenacibaculum lutimaris</name>
    <dbReference type="NCBI Taxonomy" id="285258"/>
    <lineage>
        <taxon>Bacteria</taxon>
        <taxon>Pseudomonadati</taxon>
        <taxon>Bacteroidota</taxon>
        <taxon>Flavobacteriia</taxon>
        <taxon>Flavobacteriales</taxon>
        <taxon>Flavobacteriaceae</taxon>
        <taxon>Tenacibaculum</taxon>
    </lineage>
</organism>
<evidence type="ECO:0000256" key="9">
    <source>
        <dbReference type="SAM" id="Phobius"/>
    </source>
</evidence>
<evidence type="ECO:0000256" key="4">
    <source>
        <dbReference type="ARBA" id="ARBA00022692"/>
    </source>
</evidence>
<protein>
    <submittedName>
        <fullName evidence="12">Cobalt-zinc-cadmium efflux system protein</fullName>
    </submittedName>
</protein>
<evidence type="ECO:0000256" key="5">
    <source>
        <dbReference type="ARBA" id="ARBA00022906"/>
    </source>
</evidence>
<keyword evidence="6 9" id="KW-1133">Transmembrane helix</keyword>
<gene>
    <name evidence="12" type="ORF">C8N26_1346</name>
</gene>
<dbReference type="Gene3D" id="1.20.1510.10">
    <property type="entry name" value="Cation efflux protein transmembrane domain"/>
    <property type="match status" value="1"/>
</dbReference>
<dbReference type="InterPro" id="IPR050681">
    <property type="entry name" value="CDF/SLC30A"/>
</dbReference>
<feature type="transmembrane region" description="Helical" evidence="9">
    <location>
        <begin position="82"/>
        <end position="101"/>
    </location>
</feature>
<name>A0A420E0W0_9FLAO</name>
<dbReference type="InterPro" id="IPR036837">
    <property type="entry name" value="Cation_efflux_CTD_sf"/>
</dbReference>
<feature type="transmembrane region" description="Helical" evidence="9">
    <location>
        <begin position="17"/>
        <end position="37"/>
    </location>
</feature>
<dbReference type="InterPro" id="IPR027469">
    <property type="entry name" value="Cation_efflux_TMD_sf"/>
</dbReference>
<dbReference type="AlphaFoldDB" id="A0A420E0W0"/>
<evidence type="ECO:0000256" key="8">
    <source>
        <dbReference type="ARBA" id="ARBA00023136"/>
    </source>
</evidence>
<comment type="similarity">
    <text evidence="2">Belongs to the cation diffusion facilitator (CDF) transporter (TC 2.A.4) family. SLC30A subfamily.</text>
</comment>
<evidence type="ECO:0000313" key="12">
    <source>
        <dbReference type="EMBL" id="RKF03719.1"/>
    </source>
</evidence>
<dbReference type="Proteomes" id="UP000285780">
    <property type="component" value="Unassembled WGS sequence"/>
</dbReference>
<evidence type="ECO:0000256" key="7">
    <source>
        <dbReference type="ARBA" id="ARBA00023065"/>
    </source>
</evidence>
<dbReference type="NCBIfam" id="TIGR01297">
    <property type="entry name" value="CDF"/>
    <property type="match status" value="1"/>
</dbReference>
<feature type="domain" description="Cation efflux protein transmembrane" evidence="10">
    <location>
        <begin position="18"/>
        <end position="206"/>
    </location>
</feature>
<dbReference type="EMBL" id="RAQM01000008">
    <property type="protein sequence ID" value="RKF03719.1"/>
    <property type="molecule type" value="Genomic_DNA"/>
</dbReference>
<keyword evidence="7" id="KW-0406">Ion transport</keyword>
<evidence type="ECO:0000256" key="1">
    <source>
        <dbReference type="ARBA" id="ARBA00004141"/>
    </source>
</evidence>